<protein>
    <submittedName>
        <fullName evidence="2">Uncharacterized protein</fullName>
    </submittedName>
</protein>
<keyword evidence="1" id="KW-1133">Transmembrane helix</keyword>
<evidence type="ECO:0000313" key="3">
    <source>
        <dbReference type="Proteomes" id="UP000321363"/>
    </source>
</evidence>
<dbReference type="OrthoDB" id="2390218at2"/>
<accession>A0A5C6W0I3</accession>
<keyword evidence="1" id="KW-0472">Membrane</keyword>
<organism evidence="2 3">
    <name type="scientific">Metabacillus litoralis</name>
    <dbReference type="NCBI Taxonomy" id="152268"/>
    <lineage>
        <taxon>Bacteria</taxon>
        <taxon>Bacillati</taxon>
        <taxon>Bacillota</taxon>
        <taxon>Bacilli</taxon>
        <taxon>Bacillales</taxon>
        <taxon>Bacillaceae</taxon>
        <taxon>Metabacillus</taxon>
    </lineage>
</organism>
<reference evidence="2 3" key="1">
    <citation type="journal article" date="2005" name="Int. J. Syst. Evol. Microbiol.">
        <title>Bacillus litoralis sp. nov., isolated from a tidal flat of the Yellow Sea in Korea.</title>
        <authorList>
            <person name="Yoon J.H."/>
            <person name="Oh T.K."/>
        </authorList>
    </citation>
    <scope>NUCLEOTIDE SEQUENCE [LARGE SCALE GENOMIC DNA]</scope>
    <source>
        <strain evidence="2 3">SW-211</strain>
    </source>
</reference>
<dbReference type="AlphaFoldDB" id="A0A5C6W0I3"/>
<keyword evidence="3" id="KW-1185">Reference proteome</keyword>
<gene>
    <name evidence="2" type="ORF">FS935_10200</name>
</gene>
<evidence type="ECO:0000313" key="2">
    <source>
        <dbReference type="EMBL" id="TXC91389.1"/>
    </source>
</evidence>
<comment type="caution">
    <text evidence="2">The sequence shown here is derived from an EMBL/GenBank/DDBJ whole genome shotgun (WGS) entry which is preliminary data.</text>
</comment>
<sequence length="63" mass="7213">MPLIGLFLYFPEDKSEYLPAAITMGVFTILAIFAFRYIVKLSKKEQGQVDDLIKQANEKKDSE</sequence>
<dbReference type="EMBL" id="VOQF01000005">
    <property type="protein sequence ID" value="TXC91389.1"/>
    <property type="molecule type" value="Genomic_DNA"/>
</dbReference>
<name>A0A5C6W0I3_9BACI</name>
<feature type="transmembrane region" description="Helical" evidence="1">
    <location>
        <begin position="20"/>
        <end position="39"/>
    </location>
</feature>
<proteinExistence type="predicted"/>
<evidence type="ECO:0000256" key="1">
    <source>
        <dbReference type="SAM" id="Phobius"/>
    </source>
</evidence>
<dbReference type="Proteomes" id="UP000321363">
    <property type="component" value="Unassembled WGS sequence"/>
</dbReference>
<keyword evidence="1" id="KW-0812">Transmembrane</keyword>